<accession>A0AAW2YUC4</accession>
<protein>
    <submittedName>
        <fullName evidence="1">Uncharacterized protein</fullName>
    </submittedName>
</protein>
<evidence type="ECO:0000313" key="2">
    <source>
        <dbReference type="Proteomes" id="UP001431209"/>
    </source>
</evidence>
<evidence type="ECO:0000313" key="1">
    <source>
        <dbReference type="EMBL" id="KAL0480583.1"/>
    </source>
</evidence>
<dbReference type="SUPFAM" id="SSF144052">
    <property type="entry name" value="Thermophilic metalloprotease-like"/>
    <property type="match status" value="1"/>
</dbReference>
<dbReference type="Proteomes" id="UP001431209">
    <property type="component" value="Unassembled WGS sequence"/>
</dbReference>
<keyword evidence="2" id="KW-1185">Reference proteome</keyword>
<comment type="caution">
    <text evidence="1">The sequence shown here is derived from an EMBL/GenBank/DDBJ whole genome shotgun (WGS) entry which is preliminary data.</text>
</comment>
<proteinExistence type="predicted"/>
<gene>
    <name evidence="1" type="ORF">AKO1_002444</name>
</gene>
<dbReference type="EMBL" id="JAOPGA020000669">
    <property type="protein sequence ID" value="KAL0480583.1"/>
    <property type="molecule type" value="Genomic_DNA"/>
</dbReference>
<name>A0AAW2YUC4_9EUKA</name>
<sequence length="361" mass="40945">MLKFTHITKRIFLRKYSVDLQAIATNNVKNILNKSVLFNADQNKMLVLHDERSDISKILARAYKDAVSTDCIASIDFDKTKPEDIKNFINNLKQKDLVVCVQTSPFHLNDYRLRLELFNRNLKNIEHVHLGLLSQNQYQTYINSLSFDPTVVGPLARKLKDLIDLGSKFTVTSGFGDHTCTLEYNTKMESALLNLGDYTGMANVGGTFPVGEVFSEPKELTNVNGKVLIFAFPNINRTMEFCENPFCLHIEHGKVTKISDDAPSSFLEVFDVVRQGEGEVVVREFGIGLNEGMGRNQPLNEVTAFERQRGMHLSLGKKHTVFKKPGIKSKRTKFHIDVFVVLNKIVVDDSHTMFDDNVFHV</sequence>
<organism evidence="1 2">
    <name type="scientific">Acrasis kona</name>
    <dbReference type="NCBI Taxonomy" id="1008807"/>
    <lineage>
        <taxon>Eukaryota</taxon>
        <taxon>Discoba</taxon>
        <taxon>Heterolobosea</taxon>
        <taxon>Tetramitia</taxon>
        <taxon>Eutetramitia</taxon>
        <taxon>Acrasidae</taxon>
        <taxon>Acrasis</taxon>
    </lineage>
</organism>
<reference evidence="1 2" key="1">
    <citation type="submission" date="2024-03" db="EMBL/GenBank/DDBJ databases">
        <title>The Acrasis kona genome and developmental transcriptomes reveal deep origins of eukaryotic multicellular pathways.</title>
        <authorList>
            <person name="Sheikh S."/>
            <person name="Fu C.-J."/>
            <person name="Brown M.W."/>
            <person name="Baldauf S.L."/>
        </authorList>
    </citation>
    <scope>NUCLEOTIDE SEQUENCE [LARGE SCALE GENOMIC DNA]</scope>
    <source>
        <strain evidence="1 2">ATCC MYA-3509</strain>
    </source>
</reference>
<dbReference type="AlphaFoldDB" id="A0AAW2YUC4"/>